<evidence type="ECO:0000313" key="1">
    <source>
        <dbReference type="EMBL" id="ALN79484.1"/>
    </source>
</evidence>
<dbReference type="AlphaFoldDB" id="A0A0S2F7F1"/>
<dbReference type="KEGG" id="lab:LA76x_1327"/>
<gene>
    <name evidence="1" type="ORF">LA76x_1327</name>
</gene>
<sequence>MNTQNLPPLEFVLTPSETSKARYGTVYLEDRRRRLNERDTRRSNNEVANLLERALEEGA</sequence>
<evidence type="ECO:0000313" key="2">
    <source>
        <dbReference type="Proteomes" id="UP000060787"/>
    </source>
</evidence>
<protein>
    <submittedName>
        <fullName evidence="1">Uncharacterized protein</fullName>
    </submittedName>
</protein>
<keyword evidence="2" id="KW-1185">Reference proteome</keyword>
<dbReference type="STRING" id="84531.LA76x_1327"/>
<name>A0A0S2F7F1_LYSAN</name>
<dbReference type="RefSeq" id="WP_057917065.1">
    <property type="nucleotide sequence ID" value="NZ_CP011129.1"/>
</dbReference>
<reference evidence="1 2" key="1">
    <citation type="journal article" date="2015" name="BMC Genomics">
        <title>Comparative genomics and metabolic profiling of the genus Lysobacter.</title>
        <authorList>
            <person name="de Bruijn I."/>
            <person name="Cheng X."/>
            <person name="de Jager V."/>
            <person name="Exposito R.G."/>
            <person name="Watrous J."/>
            <person name="Patel N."/>
            <person name="Postma J."/>
            <person name="Dorrestein P.C."/>
            <person name="Kobayashi D."/>
            <person name="Raaijmakers J.M."/>
        </authorList>
    </citation>
    <scope>NUCLEOTIDE SEQUENCE [LARGE SCALE GENOMIC DNA]</scope>
    <source>
        <strain evidence="1 2">76</strain>
    </source>
</reference>
<accession>A0A0S2F7F1</accession>
<dbReference type="Proteomes" id="UP000060787">
    <property type="component" value="Chromosome"/>
</dbReference>
<dbReference type="PATRIC" id="fig|84531.8.peg.1354"/>
<dbReference type="EMBL" id="CP011129">
    <property type="protein sequence ID" value="ALN79484.1"/>
    <property type="molecule type" value="Genomic_DNA"/>
</dbReference>
<organism evidence="1 2">
    <name type="scientific">Lysobacter antibioticus</name>
    <dbReference type="NCBI Taxonomy" id="84531"/>
    <lineage>
        <taxon>Bacteria</taxon>
        <taxon>Pseudomonadati</taxon>
        <taxon>Pseudomonadota</taxon>
        <taxon>Gammaproteobacteria</taxon>
        <taxon>Lysobacterales</taxon>
        <taxon>Lysobacteraceae</taxon>
        <taxon>Lysobacter</taxon>
    </lineage>
</organism>
<proteinExistence type="predicted"/>